<evidence type="ECO:0000313" key="1">
    <source>
        <dbReference type="EMBL" id="ABX00907.1"/>
    </source>
</evidence>
<dbReference type="STRING" id="444158.MmarC6_0083"/>
<dbReference type="EMBL" id="CP000867">
    <property type="protein sequence ID" value="ABX00907.1"/>
    <property type="molecule type" value="Genomic_DNA"/>
</dbReference>
<reference evidence="1" key="1">
    <citation type="submission" date="2007-10" db="EMBL/GenBank/DDBJ databases">
        <title>Complete sequence of Methanococcus maripaludis C6.</title>
        <authorList>
            <consortium name="US DOE Joint Genome Institute"/>
            <person name="Copeland A."/>
            <person name="Lucas S."/>
            <person name="Lapidus A."/>
            <person name="Barry K."/>
            <person name="Glavina del Rio T."/>
            <person name="Dalin E."/>
            <person name="Tice H."/>
            <person name="Pitluck S."/>
            <person name="Clum A."/>
            <person name="Schmutz J."/>
            <person name="Larimer F."/>
            <person name="Land M."/>
            <person name="Hauser L."/>
            <person name="Kyrpides N."/>
            <person name="Mikhailova N."/>
            <person name="Sieprawska-Lupa M."/>
            <person name="Whitman W.B."/>
            <person name="Richardson P."/>
        </authorList>
    </citation>
    <scope>NUCLEOTIDE SEQUENCE [LARGE SCALE GENOMIC DNA]</scope>
    <source>
        <strain evidence="1">C6</strain>
    </source>
</reference>
<dbReference type="KEGG" id="mmx:MmarC6_0083"/>
<accession>A9A7F9</accession>
<dbReference type="AlphaFoldDB" id="A9A7F9"/>
<name>A9A7F9_METM6</name>
<dbReference type="HOGENOM" id="CLU_2299361_0_0_2"/>
<proteinExistence type="predicted"/>
<organism evidence="1">
    <name type="scientific">Methanococcus maripaludis (strain C6 / ATCC BAA-1332)</name>
    <dbReference type="NCBI Taxonomy" id="444158"/>
    <lineage>
        <taxon>Archaea</taxon>
        <taxon>Methanobacteriati</taxon>
        <taxon>Methanobacteriota</taxon>
        <taxon>Methanomada group</taxon>
        <taxon>Methanococci</taxon>
        <taxon>Methanococcales</taxon>
        <taxon>Methanococcaceae</taxon>
        <taxon>Methanococcus</taxon>
    </lineage>
</organism>
<gene>
    <name evidence="1" type="ordered locus">MmarC6_0083</name>
</gene>
<protein>
    <submittedName>
        <fullName evidence="1">Uncharacterized protein</fullName>
    </submittedName>
</protein>
<sequence>MGDNARFRIVDAVRDSTGKVDPEGTVAATTVIDGKTVDVYKKVIYNEDLSCTPEEDIVQFAILDGEGVHTLTDVAALQKTGILAQAQRTAARAAATGGDE</sequence>